<dbReference type="STRING" id="330214.NIDE3166"/>
<organism evidence="1 2">
    <name type="scientific">Nitrospira defluvii</name>
    <dbReference type="NCBI Taxonomy" id="330214"/>
    <lineage>
        <taxon>Bacteria</taxon>
        <taxon>Pseudomonadati</taxon>
        <taxon>Nitrospirota</taxon>
        <taxon>Nitrospiria</taxon>
        <taxon>Nitrospirales</taxon>
        <taxon>Nitrospiraceae</taxon>
        <taxon>Nitrospira</taxon>
    </lineage>
</organism>
<evidence type="ECO:0000313" key="2">
    <source>
        <dbReference type="Proteomes" id="UP000001660"/>
    </source>
</evidence>
<dbReference type="AlphaFoldDB" id="D8PHX3"/>
<dbReference type="Proteomes" id="UP000001660">
    <property type="component" value="Chromosome"/>
</dbReference>
<reference evidence="1 2" key="1">
    <citation type="journal article" date="2010" name="Proc. Natl. Acad. Sci. U.S.A.">
        <title>A Nitrospira metagenome illuminates the physiology and evolution of globally important nitrite-oxidizing bacteria.</title>
        <authorList>
            <person name="Lucker S."/>
            <person name="Wagner M."/>
            <person name="Maixner F."/>
            <person name="Pelletier E."/>
            <person name="Koch H."/>
            <person name="Vacherie B."/>
            <person name="Rattei T."/>
            <person name="Sinninghe Damste J."/>
            <person name="Spieck E."/>
            <person name="Le Paslier D."/>
            <person name="Daims H."/>
        </authorList>
    </citation>
    <scope>NUCLEOTIDE SEQUENCE [LARGE SCALE GENOMIC DNA]</scope>
</reference>
<accession>D8PHX3</accession>
<sequence length="58" mass="6613">MLRRANYTMFDEGMPVGSAECRKPPHLLPRGERRVTVHPAWKLREASARFAVGSCERS</sequence>
<protein>
    <submittedName>
        <fullName evidence="1">Uncharacterized protein</fullName>
    </submittedName>
</protein>
<name>D8PHX3_9BACT</name>
<gene>
    <name evidence="1" type="ORF">NIDE3166</name>
</gene>
<dbReference type="HOGENOM" id="CLU_2970883_0_0_0"/>
<proteinExistence type="predicted"/>
<keyword evidence="2" id="KW-1185">Reference proteome</keyword>
<dbReference type="EMBL" id="FP929003">
    <property type="protein sequence ID" value="CBK42860.1"/>
    <property type="molecule type" value="Genomic_DNA"/>
</dbReference>
<dbReference type="KEGG" id="nde:NIDE3166"/>
<evidence type="ECO:0000313" key="1">
    <source>
        <dbReference type="EMBL" id="CBK42860.1"/>
    </source>
</evidence>